<dbReference type="EMBL" id="BTGU01000035">
    <property type="protein sequence ID" value="GMN50912.1"/>
    <property type="molecule type" value="Genomic_DNA"/>
</dbReference>
<name>A0AA88ACX2_FICCA</name>
<organism evidence="1 2">
    <name type="scientific">Ficus carica</name>
    <name type="common">Common fig</name>
    <dbReference type="NCBI Taxonomy" id="3494"/>
    <lineage>
        <taxon>Eukaryota</taxon>
        <taxon>Viridiplantae</taxon>
        <taxon>Streptophyta</taxon>
        <taxon>Embryophyta</taxon>
        <taxon>Tracheophyta</taxon>
        <taxon>Spermatophyta</taxon>
        <taxon>Magnoliopsida</taxon>
        <taxon>eudicotyledons</taxon>
        <taxon>Gunneridae</taxon>
        <taxon>Pentapetalae</taxon>
        <taxon>rosids</taxon>
        <taxon>fabids</taxon>
        <taxon>Rosales</taxon>
        <taxon>Moraceae</taxon>
        <taxon>Ficeae</taxon>
        <taxon>Ficus</taxon>
    </lineage>
</organism>
<keyword evidence="2" id="KW-1185">Reference proteome</keyword>
<protein>
    <submittedName>
        <fullName evidence="1">Uncharacterized protein</fullName>
    </submittedName>
</protein>
<reference evidence="1" key="1">
    <citation type="submission" date="2023-07" db="EMBL/GenBank/DDBJ databases">
        <title>draft genome sequence of fig (Ficus carica).</title>
        <authorList>
            <person name="Takahashi T."/>
            <person name="Nishimura K."/>
        </authorList>
    </citation>
    <scope>NUCLEOTIDE SEQUENCE</scope>
</reference>
<accession>A0AA88ACX2</accession>
<sequence length="38" mass="3728">MTQEGVTVAGGGTIEVDVEGTVLGVDEGVRVDVPDIGG</sequence>
<dbReference type="AlphaFoldDB" id="A0AA88ACX2"/>
<evidence type="ECO:0000313" key="2">
    <source>
        <dbReference type="Proteomes" id="UP001187192"/>
    </source>
</evidence>
<gene>
    <name evidence="1" type="ORF">TIFTF001_020069</name>
</gene>
<evidence type="ECO:0000313" key="1">
    <source>
        <dbReference type="EMBL" id="GMN50912.1"/>
    </source>
</evidence>
<proteinExistence type="predicted"/>
<dbReference type="Proteomes" id="UP001187192">
    <property type="component" value="Unassembled WGS sequence"/>
</dbReference>
<comment type="caution">
    <text evidence="1">The sequence shown here is derived from an EMBL/GenBank/DDBJ whole genome shotgun (WGS) entry which is preliminary data.</text>
</comment>